<dbReference type="PANTHER" id="PTHR36384:SF1">
    <property type="entry name" value="SAWADEE PROTEIN"/>
    <property type="match status" value="1"/>
</dbReference>
<dbReference type="PANTHER" id="PTHR36384">
    <property type="entry name" value="SAWADEE PROTEIN"/>
    <property type="match status" value="1"/>
</dbReference>
<dbReference type="InParanoid" id="A0A251V2J1"/>
<keyword evidence="4" id="KW-1185">Reference proteome</keyword>
<evidence type="ECO:0000313" key="2">
    <source>
        <dbReference type="EMBL" id="KAF5812173.1"/>
    </source>
</evidence>
<reference evidence="2 4" key="1">
    <citation type="journal article" date="2017" name="Nature">
        <title>The sunflower genome provides insights into oil metabolism, flowering and Asterid evolution.</title>
        <authorList>
            <person name="Badouin H."/>
            <person name="Gouzy J."/>
            <person name="Grassa C.J."/>
            <person name="Murat F."/>
            <person name="Staton S.E."/>
            <person name="Cottret L."/>
            <person name="Lelandais-Briere C."/>
            <person name="Owens G.L."/>
            <person name="Carrere S."/>
            <person name="Mayjonade B."/>
            <person name="Legrand L."/>
            <person name="Gill N."/>
            <person name="Kane N.C."/>
            <person name="Bowers J.E."/>
            <person name="Hubner S."/>
            <person name="Bellec A."/>
            <person name="Berard A."/>
            <person name="Berges H."/>
            <person name="Blanchet N."/>
            <person name="Boniface M.C."/>
            <person name="Brunel D."/>
            <person name="Catrice O."/>
            <person name="Chaidir N."/>
            <person name="Claudel C."/>
            <person name="Donnadieu C."/>
            <person name="Faraut T."/>
            <person name="Fievet G."/>
            <person name="Helmstetter N."/>
            <person name="King M."/>
            <person name="Knapp S.J."/>
            <person name="Lai Z."/>
            <person name="Le Paslier M.C."/>
            <person name="Lippi Y."/>
            <person name="Lorenzon L."/>
            <person name="Mandel J.R."/>
            <person name="Marage G."/>
            <person name="Marchand G."/>
            <person name="Marquand E."/>
            <person name="Bret-Mestries E."/>
            <person name="Morien E."/>
            <person name="Nambeesan S."/>
            <person name="Nguyen T."/>
            <person name="Pegot-Espagnet P."/>
            <person name="Pouilly N."/>
            <person name="Raftis F."/>
            <person name="Sallet E."/>
            <person name="Schiex T."/>
            <person name="Thomas J."/>
            <person name="Vandecasteele C."/>
            <person name="Vares D."/>
            <person name="Vear F."/>
            <person name="Vautrin S."/>
            <person name="Crespi M."/>
            <person name="Mangin B."/>
            <person name="Burke J.M."/>
            <person name="Salse J."/>
            <person name="Munos S."/>
            <person name="Vincourt P."/>
            <person name="Rieseberg L.H."/>
            <person name="Langlade N.B."/>
        </authorList>
    </citation>
    <scope>NUCLEOTIDE SEQUENCE [LARGE SCALE GENOMIC DNA]</scope>
    <source>
        <strain evidence="4">cv. SF193</strain>
        <tissue evidence="2">Leaves</tissue>
    </source>
</reference>
<dbReference type="AlphaFoldDB" id="A0A251V2J1"/>
<sequence length="366" mass="42108">MEVSDEDYNLEFRSMKDDAWYTCAVVLDHGNDRLRVKLEGYSQSYFDEVFSIADFSSHCEIEQFVQRFRPFSNPVQDYECSRIVQGVIVCAAYRRHEEVRYFDAIVDAVRYKEHTAEECLCSYLLCWQHGPSEGNVTKATIEDVCLLSHGDINPKIVEFTNLMKQQLKGSSVRPQVFGSAGRCSHAGSPELSDHDIDMGGAKTTDRHHYIVLENLEKDLCPLLMMDFIQEHTSITAQTYVFPSLLLETNARGAIMVDSITKLKRIYDFINNPNHLITSFSGRPWVMAENILRSGTFNTNLLSLQPNYENWNTENVLKVVRVGTEESRKSKQLKDLYLKFRNHLNVLVQRLDTEEKKEPGAFSFCKL</sequence>
<accession>A0A251V2J1</accession>
<gene>
    <name evidence="3" type="ORF">HannXRQ_Chr04g0126401</name>
    <name evidence="2" type="ORF">HanXRQr2_Chr04g0189581</name>
</gene>
<reference evidence="2" key="3">
    <citation type="submission" date="2020-06" db="EMBL/GenBank/DDBJ databases">
        <title>Helianthus annuus Genome sequencing and assembly Release 2.</title>
        <authorList>
            <person name="Gouzy J."/>
            <person name="Langlade N."/>
            <person name="Munos S."/>
        </authorList>
    </citation>
    <scope>NUCLEOTIDE SEQUENCE</scope>
    <source>
        <tissue evidence="2">Leaves</tissue>
    </source>
</reference>
<proteinExistence type="predicted"/>
<name>A0A251V2J1_HELAN</name>
<dbReference type="EMBL" id="MNCJ02000319">
    <property type="protein sequence ID" value="KAF5812173.1"/>
    <property type="molecule type" value="Genomic_DNA"/>
</dbReference>
<dbReference type="EMBL" id="CM007893">
    <property type="protein sequence ID" value="OTG29825.1"/>
    <property type="molecule type" value="Genomic_DNA"/>
</dbReference>
<dbReference type="Gene3D" id="2.30.30.140">
    <property type="match status" value="1"/>
</dbReference>
<dbReference type="InterPro" id="IPR032001">
    <property type="entry name" value="SAWADEE_dom"/>
</dbReference>
<dbReference type="Pfam" id="PF16719">
    <property type="entry name" value="SAWADEE"/>
    <property type="match status" value="1"/>
</dbReference>
<dbReference type="GO" id="GO:0003682">
    <property type="term" value="F:chromatin binding"/>
    <property type="evidence" value="ECO:0007669"/>
    <property type="project" value="InterPro"/>
</dbReference>
<reference evidence="3" key="2">
    <citation type="submission" date="2017-02" db="EMBL/GenBank/DDBJ databases">
        <title>Sunflower complete genome.</title>
        <authorList>
            <person name="Langlade N."/>
            <person name="Munos S."/>
        </authorList>
    </citation>
    <scope>NUCLEOTIDE SEQUENCE [LARGE SCALE GENOMIC DNA]</scope>
    <source>
        <tissue evidence="3">Leaves</tissue>
    </source>
</reference>
<protein>
    <submittedName>
        <fullName evidence="2 3">SAWADEE domain-containing protein</fullName>
    </submittedName>
</protein>
<dbReference type="OMA" id="CHDESME"/>
<evidence type="ECO:0000313" key="4">
    <source>
        <dbReference type="Proteomes" id="UP000215914"/>
    </source>
</evidence>
<dbReference type="Proteomes" id="UP000215914">
    <property type="component" value="Chromosome 4"/>
</dbReference>
<evidence type="ECO:0000313" key="3">
    <source>
        <dbReference type="EMBL" id="OTG29825.1"/>
    </source>
</evidence>
<dbReference type="OrthoDB" id="1866990at2759"/>
<feature type="domain" description="SAWADEE" evidence="1">
    <location>
        <begin position="7"/>
        <end position="145"/>
    </location>
</feature>
<evidence type="ECO:0000259" key="1">
    <source>
        <dbReference type="Pfam" id="PF16719"/>
    </source>
</evidence>
<organism evidence="3 4">
    <name type="scientific">Helianthus annuus</name>
    <name type="common">Common sunflower</name>
    <dbReference type="NCBI Taxonomy" id="4232"/>
    <lineage>
        <taxon>Eukaryota</taxon>
        <taxon>Viridiplantae</taxon>
        <taxon>Streptophyta</taxon>
        <taxon>Embryophyta</taxon>
        <taxon>Tracheophyta</taxon>
        <taxon>Spermatophyta</taxon>
        <taxon>Magnoliopsida</taxon>
        <taxon>eudicotyledons</taxon>
        <taxon>Gunneridae</taxon>
        <taxon>Pentapetalae</taxon>
        <taxon>asterids</taxon>
        <taxon>campanulids</taxon>
        <taxon>Asterales</taxon>
        <taxon>Asteraceae</taxon>
        <taxon>Asteroideae</taxon>
        <taxon>Heliantheae alliance</taxon>
        <taxon>Heliantheae</taxon>
        <taxon>Helianthus</taxon>
    </lineage>
</organism>
<dbReference type="Gramene" id="mRNA:HanXRQr2_Chr04g0189581">
    <property type="protein sequence ID" value="mRNA:HanXRQr2_Chr04g0189581"/>
    <property type="gene ID" value="HanXRQr2_Chr04g0189581"/>
</dbReference>